<comment type="caution">
    <text evidence="2">The sequence shown here is derived from an EMBL/GenBank/DDBJ whole genome shotgun (WGS) entry which is preliminary data.</text>
</comment>
<evidence type="ECO:0000313" key="3">
    <source>
        <dbReference type="Proteomes" id="UP000737018"/>
    </source>
</evidence>
<keyword evidence="3" id="KW-1185">Reference proteome</keyword>
<protein>
    <submittedName>
        <fullName evidence="2">Uncharacterized protein</fullName>
    </submittedName>
</protein>
<evidence type="ECO:0000313" key="2">
    <source>
        <dbReference type="EMBL" id="KAF3960366.1"/>
    </source>
</evidence>
<feature type="compositionally biased region" description="Basic residues" evidence="1">
    <location>
        <begin position="1"/>
        <end position="11"/>
    </location>
</feature>
<reference evidence="2" key="1">
    <citation type="submission" date="2020-03" db="EMBL/GenBank/DDBJ databases">
        <title>Castanea mollissima Vanexum genome sequencing.</title>
        <authorList>
            <person name="Staton M."/>
        </authorList>
    </citation>
    <scope>NUCLEOTIDE SEQUENCE</scope>
    <source>
        <tissue evidence="2">Leaf</tissue>
    </source>
</reference>
<sequence>MKQKHRGKPKKVPPVDNSYGILEGKDQVDTSPGQDASRHGMEEHLSNTDAPMNTINGNLNTTSQKQHLIAELVDNNIPGPYLAKVLRSSPGPIEATPLYMEGQPSSLPVNNIHGQAFDKDVSDLHSEECEKYHSNNMDNDFLKGLHEPEFLTQMVVPWKAASFEFMQILFFFSCDSGLSDI</sequence>
<name>A0A8J4QVG8_9ROSI</name>
<dbReference type="AlphaFoldDB" id="A0A8J4QVG8"/>
<evidence type="ECO:0000256" key="1">
    <source>
        <dbReference type="SAM" id="MobiDB-lite"/>
    </source>
</evidence>
<accession>A0A8J4QVG8</accession>
<gene>
    <name evidence="2" type="ORF">CMV_014911</name>
</gene>
<feature type="region of interest" description="Disordered" evidence="1">
    <location>
        <begin position="1"/>
        <end position="51"/>
    </location>
</feature>
<organism evidence="2 3">
    <name type="scientific">Castanea mollissima</name>
    <name type="common">Chinese chestnut</name>
    <dbReference type="NCBI Taxonomy" id="60419"/>
    <lineage>
        <taxon>Eukaryota</taxon>
        <taxon>Viridiplantae</taxon>
        <taxon>Streptophyta</taxon>
        <taxon>Embryophyta</taxon>
        <taxon>Tracheophyta</taxon>
        <taxon>Spermatophyta</taxon>
        <taxon>Magnoliopsida</taxon>
        <taxon>eudicotyledons</taxon>
        <taxon>Gunneridae</taxon>
        <taxon>Pentapetalae</taxon>
        <taxon>rosids</taxon>
        <taxon>fabids</taxon>
        <taxon>Fagales</taxon>
        <taxon>Fagaceae</taxon>
        <taxon>Castanea</taxon>
    </lineage>
</organism>
<dbReference type="Proteomes" id="UP000737018">
    <property type="component" value="Unassembled WGS sequence"/>
</dbReference>
<feature type="compositionally biased region" description="Basic and acidic residues" evidence="1">
    <location>
        <begin position="36"/>
        <end position="46"/>
    </location>
</feature>
<dbReference type="EMBL" id="JRKL02002120">
    <property type="protein sequence ID" value="KAF3960366.1"/>
    <property type="molecule type" value="Genomic_DNA"/>
</dbReference>
<proteinExistence type="predicted"/>